<keyword evidence="4" id="KW-1185">Reference proteome</keyword>
<dbReference type="STRING" id="88036.D8R6N8"/>
<dbReference type="PROSITE" id="PS51375">
    <property type="entry name" value="PPR"/>
    <property type="match status" value="2"/>
</dbReference>
<name>D8R6N8_SELML</name>
<dbReference type="PANTHER" id="PTHR47926">
    <property type="entry name" value="PENTATRICOPEPTIDE REPEAT-CONTAINING PROTEIN"/>
    <property type="match status" value="1"/>
</dbReference>
<dbReference type="InterPro" id="IPR046960">
    <property type="entry name" value="PPR_At4g14850-like_plant"/>
</dbReference>
<dbReference type="HOGENOM" id="CLU_002706_5_0_1"/>
<dbReference type="PANTHER" id="PTHR47926:SF533">
    <property type="entry name" value="DYW DOMAIN-CONTAINING PROTEIN"/>
    <property type="match status" value="1"/>
</dbReference>
<evidence type="ECO:0000256" key="1">
    <source>
        <dbReference type="ARBA" id="ARBA00022737"/>
    </source>
</evidence>
<sequence>MPDRDIVSWASLLQAFVKKGDLSSAKRLFDLMPRWNVVVFNSMVSGFANLGDLSSAESMFAWIPEATLRDNVSWNVMLAAYSQAGDLEEARRLFSTMPERNTASWNTLIGGEAYYGEHAMDFFRGMCVHGLDASEISFLNCLVACNHKGHIEQACNLFLSMSFDHNLEHWEEHFSLMVDVLGRTGQLNTAKELVQGMPLEPNVGAQGALFESQIRVTCTLKSKA</sequence>
<dbReference type="GO" id="GO:0009451">
    <property type="term" value="P:RNA modification"/>
    <property type="evidence" value="ECO:0007669"/>
    <property type="project" value="InterPro"/>
</dbReference>
<gene>
    <name evidence="3" type="ORF">SELMODRAFT_86341</name>
</gene>
<dbReference type="GO" id="GO:0003723">
    <property type="term" value="F:RNA binding"/>
    <property type="evidence" value="ECO:0007669"/>
    <property type="project" value="InterPro"/>
</dbReference>
<dbReference type="Gramene" id="EFJ32706">
    <property type="protein sequence ID" value="EFJ32706"/>
    <property type="gene ID" value="SELMODRAFT_86341"/>
</dbReference>
<dbReference type="InParanoid" id="D8R6N8"/>
<evidence type="ECO:0000256" key="2">
    <source>
        <dbReference type="PROSITE-ProRule" id="PRU00708"/>
    </source>
</evidence>
<accession>D8R6N8</accession>
<dbReference type="InterPro" id="IPR002885">
    <property type="entry name" value="PPR_rpt"/>
</dbReference>
<reference evidence="3 4" key="1">
    <citation type="journal article" date="2011" name="Science">
        <title>The Selaginella genome identifies genetic changes associated with the evolution of vascular plants.</title>
        <authorList>
            <person name="Banks J.A."/>
            <person name="Nishiyama T."/>
            <person name="Hasebe M."/>
            <person name="Bowman J.L."/>
            <person name="Gribskov M."/>
            <person name="dePamphilis C."/>
            <person name="Albert V.A."/>
            <person name="Aono N."/>
            <person name="Aoyama T."/>
            <person name="Ambrose B.A."/>
            <person name="Ashton N.W."/>
            <person name="Axtell M.J."/>
            <person name="Barker E."/>
            <person name="Barker M.S."/>
            <person name="Bennetzen J.L."/>
            <person name="Bonawitz N.D."/>
            <person name="Chapple C."/>
            <person name="Cheng C."/>
            <person name="Correa L.G."/>
            <person name="Dacre M."/>
            <person name="DeBarry J."/>
            <person name="Dreyer I."/>
            <person name="Elias M."/>
            <person name="Engstrom E.M."/>
            <person name="Estelle M."/>
            <person name="Feng L."/>
            <person name="Finet C."/>
            <person name="Floyd S.K."/>
            <person name="Frommer W.B."/>
            <person name="Fujita T."/>
            <person name="Gramzow L."/>
            <person name="Gutensohn M."/>
            <person name="Harholt J."/>
            <person name="Hattori M."/>
            <person name="Heyl A."/>
            <person name="Hirai T."/>
            <person name="Hiwatashi Y."/>
            <person name="Ishikawa M."/>
            <person name="Iwata M."/>
            <person name="Karol K.G."/>
            <person name="Koehler B."/>
            <person name="Kolukisaoglu U."/>
            <person name="Kubo M."/>
            <person name="Kurata T."/>
            <person name="Lalonde S."/>
            <person name="Li K."/>
            <person name="Li Y."/>
            <person name="Litt A."/>
            <person name="Lyons E."/>
            <person name="Manning G."/>
            <person name="Maruyama T."/>
            <person name="Michael T.P."/>
            <person name="Mikami K."/>
            <person name="Miyazaki S."/>
            <person name="Morinaga S."/>
            <person name="Murata T."/>
            <person name="Mueller-Roeber B."/>
            <person name="Nelson D.R."/>
            <person name="Obara M."/>
            <person name="Oguri Y."/>
            <person name="Olmstead R.G."/>
            <person name="Onodera N."/>
            <person name="Petersen B.L."/>
            <person name="Pils B."/>
            <person name="Prigge M."/>
            <person name="Rensing S.A."/>
            <person name="Riano-Pachon D.M."/>
            <person name="Roberts A.W."/>
            <person name="Sato Y."/>
            <person name="Scheller H.V."/>
            <person name="Schulz B."/>
            <person name="Schulz C."/>
            <person name="Shakirov E.V."/>
            <person name="Shibagaki N."/>
            <person name="Shinohara N."/>
            <person name="Shippen D.E."/>
            <person name="Soerensen I."/>
            <person name="Sotooka R."/>
            <person name="Sugimoto N."/>
            <person name="Sugita M."/>
            <person name="Sumikawa N."/>
            <person name="Tanurdzic M."/>
            <person name="Theissen G."/>
            <person name="Ulvskov P."/>
            <person name="Wakazuki S."/>
            <person name="Weng J.K."/>
            <person name="Willats W.W."/>
            <person name="Wipf D."/>
            <person name="Wolf P.G."/>
            <person name="Yang L."/>
            <person name="Zimmer A.D."/>
            <person name="Zhu Q."/>
            <person name="Mitros T."/>
            <person name="Hellsten U."/>
            <person name="Loque D."/>
            <person name="Otillar R."/>
            <person name="Salamov A."/>
            <person name="Schmutz J."/>
            <person name="Shapiro H."/>
            <person name="Lindquist E."/>
            <person name="Lucas S."/>
            <person name="Rokhsar D."/>
            <person name="Grigoriev I.V."/>
        </authorList>
    </citation>
    <scope>NUCLEOTIDE SEQUENCE [LARGE SCALE GENOMIC DNA]</scope>
</reference>
<feature type="repeat" description="PPR" evidence="2">
    <location>
        <begin position="70"/>
        <end position="104"/>
    </location>
</feature>
<dbReference type="Proteomes" id="UP000001514">
    <property type="component" value="Unassembled WGS sequence"/>
</dbReference>
<dbReference type="Gene3D" id="1.25.40.10">
    <property type="entry name" value="Tetratricopeptide repeat domain"/>
    <property type="match status" value="2"/>
</dbReference>
<dbReference type="eggNOG" id="KOG4197">
    <property type="taxonomic scope" value="Eukaryota"/>
</dbReference>
<dbReference type="EMBL" id="GL377572">
    <property type="protein sequence ID" value="EFJ32706.1"/>
    <property type="molecule type" value="Genomic_DNA"/>
</dbReference>
<evidence type="ECO:0000313" key="4">
    <source>
        <dbReference type="Proteomes" id="UP000001514"/>
    </source>
</evidence>
<dbReference type="NCBIfam" id="TIGR00756">
    <property type="entry name" value="PPR"/>
    <property type="match status" value="2"/>
</dbReference>
<keyword evidence="1" id="KW-0677">Repeat</keyword>
<proteinExistence type="predicted"/>
<protein>
    <recommendedName>
        <fullName evidence="5">Pentacotripeptide-repeat region of PRORP domain-containing protein</fullName>
    </recommendedName>
</protein>
<dbReference type="InterPro" id="IPR011990">
    <property type="entry name" value="TPR-like_helical_dom_sf"/>
</dbReference>
<dbReference type="AlphaFoldDB" id="D8R6N8"/>
<evidence type="ECO:0000313" key="3">
    <source>
        <dbReference type="EMBL" id="EFJ32706.1"/>
    </source>
</evidence>
<organism evidence="4">
    <name type="scientific">Selaginella moellendorffii</name>
    <name type="common">Spikemoss</name>
    <dbReference type="NCBI Taxonomy" id="88036"/>
    <lineage>
        <taxon>Eukaryota</taxon>
        <taxon>Viridiplantae</taxon>
        <taxon>Streptophyta</taxon>
        <taxon>Embryophyta</taxon>
        <taxon>Tracheophyta</taxon>
        <taxon>Lycopodiopsida</taxon>
        <taxon>Selaginellales</taxon>
        <taxon>Selaginellaceae</taxon>
        <taxon>Selaginella</taxon>
    </lineage>
</organism>
<dbReference type="KEGG" id="smo:SELMODRAFT_86341"/>
<feature type="repeat" description="PPR" evidence="2">
    <location>
        <begin position="5"/>
        <end position="39"/>
    </location>
</feature>
<evidence type="ECO:0008006" key="5">
    <source>
        <dbReference type="Google" id="ProtNLM"/>
    </source>
</evidence>
<dbReference type="Pfam" id="PF01535">
    <property type="entry name" value="PPR"/>
    <property type="match status" value="4"/>
</dbReference>